<feature type="transmembrane region" description="Helical" evidence="2">
    <location>
        <begin position="176"/>
        <end position="198"/>
    </location>
</feature>
<sequence>MSAVTPSSSGLALGGAPPGFNVSELSGPLIVAYLLHWGLFGTLCIQVYLYYLAFPHDRRTIKYVVYGVFIIEVIQTILVTHDAFAIFGYGFSEFKSLTDMHMDWFTVPVMSGLVAFIGQAFYAYRIRVLSNSKLVPGFILLVSLTSSVAAFMTGVYSFQAGNVVTLYQLTKTNIVVGIWCAGAALGDISIAVCMTYYLSQKDSGFGDTHSVVSLTTLYLIVNIDLFAPSPNPALIALLNLILFYAFPGKGYYGTPALIMPKLYANTVLMVLNARIKILGGRGVYMSTFDEDGLGGARLRTDRSAHGFRGQGGEGAHCKTCQCNHDCEPMASQYDLESAIRFKVHTQQSQQSGSTQTTNSTVPVPASG</sequence>
<keyword evidence="2" id="KW-1133">Transmembrane helix</keyword>
<dbReference type="Pfam" id="PF20152">
    <property type="entry name" value="DUF6534"/>
    <property type="match status" value="1"/>
</dbReference>
<feature type="transmembrane region" description="Helical" evidence="2">
    <location>
        <begin position="30"/>
        <end position="51"/>
    </location>
</feature>
<dbReference type="PANTHER" id="PTHR40465:SF1">
    <property type="entry name" value="DUF6534 DOMAIN-CONTAINING PROTEIN"/>
    <property type="match status" value="1"/>
</dbReference>
<feature type="transmembrane region" description="Helical" evidence="2">
    <location>
        <begin position="210"/>
        <end position="227"/>
    </location>
</feature>
<dbReference type="PANTHER" id="PTHR40465">
    <property type="entry name" value="CHROMOSOME 1, WHOLE GENOME SHOTGUN SEQUENCE"/>
    <property type="match status" value="1"/>
</dbReference>
<proteinExistence type="predicted"/>
<dbReference type="EMBL" id="JADNRY010000017">
    <property type="protein sequence ID" value="KAF9073481.1"/>
    <property type="molecule type" value="Genomic_DNA"/>
</dbReference>
<accession>A0A9P5Q1T3</accession>
<dbReference type="Proteomes" id="UP000772434">
    <property type="component" value="Unassembled WGS sequence"/>
</dbReference>
<keyword evidence="2" id="KW-0472">Membrane</keyword>
<feature type="transmembrane region" description="Helical" evidence="2">
    <location>
        <begin position="134"/>
        <end position="156"/>
    </location>
</feature>
<evidence type="ECO:0000256" key="1">
    <source>
        <dbReference type="SAM" id="MobiDB-lite"/>
    </source>
</evidence>
<feature type="region of interest" description="Disordered" evidence="1">
    <location>
        <begin position="344"/>
        <end position="367"/>
    </location>
</feature>
<dbReference type="InterPro" id="IPR045339">
    <property type="entry name" value="DUF6534"/>
</dbReference>
<comment type="caution">
    <text evidence="4">The sequence shown here is derived from an EMBL/GenBank/DDBJ whole genome shotgun (WGS) entry which is preliminary data.</text>
</comment>
<feature type="transmembrane region" description="Helical" evidence="2">
    <location>
        <begin position="233"/>
        <end position="252"/>
    </location>
</feature>
<feature type="transmembrane region" description="Helical" evidence="2">
    <location>
        <begin position="63"/>
        <end position="92"/>
    </location>
</feature>
<evidence type="ECO:0000256" key="2">
    <source>
        <dbReference type="SAM" id="Phobius"/>
    </source>
</evidence>
<feature type="domain" description="DUF6534" evidence="3">
    <location>
        <begin position="183"/>
        <end position="274"/>
    </location>
</feature>
<dbReference type="OrthoDB" id="2536347at2759"/>
<evidence type="ECO:0000313" key="4">
    <source>
        <dbReference type="EMBL" id="KAF9073481.1"/>
    </source>
</evidence>
<dbReference type="AlphaFoldDB" id="A0A9P5Q1T3"/>
<evidence type="ECO:0000259" key="3">
    <source>
        <dbReference type="Pfam" id="PF20152"/>
    </source>
</evidence>
<gene>
    <name evidence="4" type="ORF">BDP27DRAFT_1416970</name>
</gene>
<keyword evidence="2" id="KW-0812">Transmembrane</keyword>
<protein>
    <recommendedName>
        <fullName evidence="3">DUF6534 domain-containing protein</fullName>
    </recommendedName>
</protein>
<name>A0A9P5Q1T3_9AGAR</name>
<evidence type="ECO:0000313" key="5">
    <source>
        <dbReference type="Proteomes" id="UP000772434"/>
    </source>
</evidence>
<feature type="transmembrane region" description="Helical" evidence="2">
    <location>
        <begin position="104"/>
        <end position="122"/>
    </location>
</feature>
<organism evidence="4 5">
    <name type="scientific">Rhodocollybia butyracea</name>
    <dbReference type="NCBI Taxonomy" id="206335"/>
    <lineage>
        <taxon>Eukaryota</taxon>
        <taxon>Fungi</taxon>
        <taxon>Dikarya</taxon>
        <taxon>Basidiomycota</taxon>
        <taxon>Agaricomycotina</taxon>
        <taxon>Agaricomycetes</taxon>
        <taxon>Agaricomycetidae</taxon>
        <taxon>Agaricales</taxon>
        <taxon>Marasmiineae</taxon>
        <taxon>Omphalotaceae</taxon>
        <taxon>Rhodocollybia</taxon>
    </lineage>
</organism>
<keyword evidence="5" id="KW-1185">Reference proteome</keyword>
<reference evidence="4" key="1">
    <citation type="submission" date="2020-11" db="EMBL/GenBank/DDBJ databases">
        <authorList>
            <consortium name="DOE Joint Genome Institute"/>
            <person name="Ahrendt S."/>
            <person name="Riley R."/>
            <person name="Andreopoulos W."/>
            <person name="Labutti K."/>
            <person name="Pangilinan J."/>
            <person name="Ruiz-Duenas F.J."/>
            <person name="Barrasa J.M."/>
            <person name="Sanchez-Garcia M."/>
            <person name="Camarero S."/>
            <person name="Miyauchi S."/>
            <person name="Serrano A."/>
            <person name="Linde D."/>
            <person name="Babiker R."/>
            <person name="Drula E."/>
            <person name="Ayuso-Fernandez I."/>
            <person name="Pacheco R."/>
            <person name="Padilla G."/>
            <person name="Ferreira P."/>
            <person name="Barriuso J."/>
            <person name="Kellner H."/>
            <person name="Castanera R."/>
            <person name="Alfaro M."/>
            <person name="Ramirez L."/>
            <person name="Pisabarro A.G."/>
            <person name="Kuo A."/>
            <person name="Tritt A."/>
            <person name="Lipzen A."/>
            <person name="He G."/>
            <person name="Yan M."/>
            <person name="Ng V."/>
            <person name="Cullen D."/>
            <person name="Martin F."/>
            <person name="Rosso M.-N."/>
            <person name="Henrissat B."/>
            <person name="Hibbett D."/>
            <person name="Martinez A.T."/>
            <person name="Grigoriev I.V."/>
        </authorList>
    </citation>
    <scope>NUCLEOTIDE SEQUENCE</scope>
    <source>
        <strain evidence="4">AH 40177</strain>
    </source>
</reference>
<feature type="compositionally biased region" description="Low complexity" evidence="1">
    <location>
        <begin position="345"/>
        <end position="360"/>
    </location>
</feature>